<reference evidence="7 8" key="1">
    <citation type="submission" date="2018-08" db="EMBL/GenBank/DDBJ databases">
        <title>Genomic Encyclopedia of Type Strains, Phase IV (KMG-IV): sequencing the most valuable type-strain genomes for metagenomic binning, comparative biology and taxonomic classification.</title>
        <authorList>
            <person name="Goeker M."/>
        </authorList>
    </citation>
    <scope>NUCLEOTIDE SEQUENCE [LARGE SCALE GENOMIC DNA]</scope>
    <source>
        <strain evidence="7 8">DSM 25527</strain>
    </source>
</reference>
<evidence type="ECO:0000259" key="6">
    <source>
        <dbReference type="Pfam" id="PF06803"/>
    </source>
</evidence>
<dbReference type="GO" id="GO:0012505">
    <property type="term" value="C:endomembrane system"/>
    <property type="evidence" value="ECO:0007669"/>
    <property type="project" value="UniProtKB-SubCell"/>
</dbReference>
<evidence type="ECO:0000256" key="1">
    <source>
        <dbReference type="ARBA" id="ARBA00004127"/>
    </source>
</evidence>
<keyword evidence="8" id="KW-1185">Reference proteome</keyword>
<dbReference type="OrthoDB" id="9804184at2"/>
<dbReference type="RefSeq" id="WP_119036859.1">
    <property type="nucleotide sequence ID" value="NZ_QXDC01000004.1"/>
</dbReference>
<feature type="domain" description="DUF1232" evidence="6">
    <location>
        <begin position="38"/>
        <end position="72"/>
    </location>
</feature>
<keyword evidence="3 5" id="KW-1133">Transmembrane helix</keyword>
<dbReference type="InterPro" id="IPR010652">
    <property type="entry name" value="DUF1232"/>
</dbReference>
<dbReference type="Pfam" id="PF06803">
    <property type="entry name" value="DUF1232"/>
    <property type="match status" value="1"/>
</dbReference>
<comment type="subcellular location">
    <subcellularLocation>
        <location evidence="1">Endomembrane system</location>
        <topology evidence="1">Multi-pass membrane protein</topology>
    </subcellularLocation>
</comment>
<evidence type="ECO:0000256" key="4">
    <source>
        <dbReference type="ARBA" id="ARBA00023136"/>
    </source>
</evidence>
<proteinExistence type="predicted"/>
<evidence type="ECO:0000256" key="2">
    <source>
        <dbReference type="ARBA" id="ARBA00022692"/>
    </source>
</evidence>
<evidence type="ECO:0000256" key="5">
    <source>
        <dbReference type="SAM" id="Phobius"/>
    </source>
</evidence>
<gene>
    <name evidence="7" type="ORF">DFR49_3452</name>
</gene>
<keyword evidence="2 5" id="KW-0812">Transmembrane</keyword>
<evidence type="ECO:0000313" key="7">
    <source>
        <dbReference type="EMBL" id="RIA37566.1"/>
    </source>
</evidence>
<feature type="transmembrane region" description="Helical" evidence="5">
    <location>
        <begin position="107"/>
        <end position="125"/>
    </location>
</feature>
<accession>A0A397NJ55</accession>
<keyword evidence="4 5" id="KW-0472">Membrane</keyword>
<evidence type="ECO:0000256" key="3">
    <source>
        <dbReference type="ARBA" id="ARBA00022989"/>
    </source>
</evidence>
<comment type="caution">
    <text evidence="7">The sequence shown here is derived from an EMBL/GenBank/DDBJ whole genome shotgun (WGS) entry which is preliminary data.</text>
</comment>
<evidence type="ECO:0000313" key="8">
    <source>
        <dbReference type="Proteomes" id="UP000266568"/>
    </source>
</evidence>
<feature type="transmembrane region" description="Helical" evidence="5">
    <location>
        <begin position="35"/>
        <end position="52"/>
    </location>
</feature>
<organism evidence="7 8">
    <name type="scientific">Hephaestia caeni</name>
    <dbReference type="NCBI Taxonomy" id="645617"/>
    <lineage>
        <taxon>Bacteria</taxon>
        <taxon>Pseudomonadati</taxon>
        <taxon>Pseudomonadota</taxon>
        <taxon>Alphaproteobacteria</taxon>
        <taxon>Sphingomonadales</taxon>
        <taxon>Sphingomonadaceae</taxon>
        <taxon>Hephaestia</taxon>
    </lineage>
</organism>
<name>A0A397NJ55_9SPHN</name>
<dbReference type="AlphaFoldDB" id="A0A397NJ55"/>
<sequence length="130" mass="14544">MTRRFRRPRGPSLAHRLRVEAHAVWLAARDRRTPWAARIVGLLIAAYALSPIDLVPDFIPVLGLVDDAVLIPAGVWLFERLVSPALMAEHRATAEAAARRPVQWSGVLIVLALWGLAAWLVWSVFDFAYD</sequence>
<dbReference type="EMBL" id="QXDC01000004">
    <property type="protein sequence ID" value="RIA37566.1"/>
    <property type="molecule type" value="Genomic_DNA"/>
</dbReference>
<dbReference type="Proteomes" id="UP000266568">
    <property type="component" value="Unassembled WGS sequence"/>
</dbReference>
<protein>
    <submittedName>
        <fullName evidence="7">Uncharacterized protein DUF1232</fullName>
    </submittedName>
</protein>